<dbReference type="STRING" id="395493.BegalDRAFT_2119"/>
<keyword evidence="3" id="KW-1185">Reference proteome</keyword>
<dbReference type="Proteomes" id="UP000005744">
    <property type="component" value="Unassembled WGS sequence"/>
</dbReference>
<name>I3CH91_9GAMM</name>
<accession>I3CH91</accession>
<protein>
    <recommendedName>
        <fullName evidence="1">Right handed beta helix domain-containing protein</fullName>
    </recommendedName>
</protein>
<evidence type="ECO:0000259" key="1">
    <source>
        <dbReference type="Pfam" id="PF13229"/>
    </source>
</evidence>
<evidence type="ECO:0000313" key="2">
    <source>
        <dbReference type="EMBL" id="EIJ42984.1"/>
    </source>
</evidence>
<dbReference type="Pfam" id="PF13229">
    <property type="entry name" value="Beta_helix"/>
    <property type="match status" value="1"/>
</dbReference>
<gene>
    <name evidence="2" type="ORF">BegalDRAFT_2119</name>
</gene>
<dbReference type="SUPFAM" id="SSF51126">
    <property type="entry name" value="Pectin lyase-like"/>
    <property type="match status" value="2"/>
</dbReference>
<sequence length="527" mass="58144">MQLIKIILVSFLMTFSTGGFAENFLQTYRLPPLLRVPPHDPIQKILRTAKVLQRAEAVSIPFAMVESPVMYEQALRRDFTAKAIHWAEEIPTVYFAEIRTSRLNSLLAKLKGAHKVIFTAPFITVDEPLQVPSETWIIGNNALLKAIDPTLQSSIVLNGVKQVQLSQLRIVGGHVAIQLKQAQQVQLDNIVIDTPTRAIVIQESAWLTLTQLQIKQAQVGGILLQGDTHHVLLSHSEIRDGQNPDNTGAAVLLTDVQALSASLGLTLHELAEPIYPPVSAPHAIIIEYNQIIGNRAQGIYSDGGYGNIIQHNYIKNNDKEGLCLDFGSVNNIIQENTLVRNGFRSRQTDDSLKQDFVWSFGKLADGSSVSKLPAISLDNAAQNLVIWNNIRESAGDGIKIVRTGIRNLILFNTLMNNNQGQNSRFHFFGILLGNASAEPEIAKQAIANPVLDFIPAIENIVAGNVIDGNHYSGILLDSASAFNDIYDNMIRHYQNQPLENASTATNSIVGNSWQVENAPTGWRAWFH</sequence>
<dbReference type="AlphaFoldDB" id="I3CH91"/>
<dbReference type="SMART" id="SM00710">
    <property type="entry name" value="PbH1"/>
    <property type="match status" value="9"/>
</dbReference>
<dbReference type="Gene3D" id="2.160.20.10">
    <property type="entry name" value="Single-stranded right-handed beta-helix, Pectin lyase-like"/>
    <property type="match status" value="2"/>
</dbReference>
<dbReference type="InterPro" id="IPR012334">
    <property type="entry name" value="Pectin_lyas_fold"/>
</dbReference>
<evidence type="ECO:0000313" key="3">
    <source>
        <dbReference type="Proteomes" id="UP000005744"/>
    </source>
</evidence>
<dbReference type="InterPro" id="IPR011050">
    <property type="entry name" value="Pectin_lyase_fold/virulence"/>
</dbReference>
<dbReference type="InterPro" id="IPR039448">
    <property type="entry name" value="Beta_helix"/>
</dbReference>
<organism evidence="2 3">
    <name type="scientific">Beggiatoa alba B18LD</name>
    <dbReference type="NCBI Taxonomy" id="395493"/>
    <lineage>
        <taxon>Bacteria</taxon>
        <taxon>Pseudomonadati</taxon>
        <taxon>Pseudomonadota</taxon>
        <taxon>Gammaproteobacteria</taxon>
        <taxon>Thiotrichales</taxon>
        <taxon>Thiotrichaceae</taxon>
        <taxon>Beggiatoa</taxon>
    </lineage>
</organism>
<dbReference type="HOGENOM" id="CLU_516457_0_0_6"/>
<dbReference type="InterPro" id="IPR006626">
    <property type="entry name" value="PbH1"/>
</dbReference>
<dbReference type="RefSeq" id="WP_002689838.1">
    <property type="nucleotide sequence ID" value="NZ_JH600070.1"/>
</dbReference>
<dbReference type="EMBL" id="JH600070">
    <property type="protein sequence ID" value="EIJ42984.1"/>
    <property type="molecule type" value="Genomic_DNA"/>
</dbReference>
<proteinExistence type="predicted"/>
<feature type="domain" description="Right handed beta helix" evidence="1">
    <location>
        <begin position="154"/>
        <end position="338"/>
    </location>
</feature>
<reference evidence="2 3" key="1">
    <citation type="submission" date="2011-11" db="EMBL/GenBank/DDBJ databases">
        <title>Improved High-Quality Draft sequence of Beggiatoa alba B18lD.</title>
        <authorList>
            <consortium name="US DOE Joint Genome Institute"/>
            <person name="Lucas S."/>
            <person name="Han J."/>
            <person name="Lapidus A."/>
            <person name="Cheng J.-F."/>
            <person name="Goodwin L."/>
            <person name="Pitluck S."/>
            <person name="Peters L."/>
            <person name="Mikhailova N."/>
            <person name="Held B."/>
            <person name="Detter J.C."/>
            <person name="Han C."/>
            <person name="Tapia R."/>
            <person name="Land M."/>
            <person name="Hauser L."/>
            <person name="Kyrpides N."/>
            <person name="Ivanova N."/>
            <person name="Pagani I."/>
            <person name="Samuel K."/>
            <person name="Teske A."/>
            <person name="Mueller J."/>
            <person name="Woyke T."/>
        </authorList>
    </citation>
    <scope>NUCLEOTIDE SEQUENCE [LARGE SCALE GENOMIC DNA]</scope>
    <source>
        <strain evidence="2 3">B18LD</strain>
    </source>
</reference>